<organism evidence="1 2">
    <name type="scientific">Piloderma croceum (strain F 1598)</name>
    <dbReference type="NCBI Taxonomy" id="765440"/>
    <lineage>
        <taxon>Eukaryota</taxon>
        <taxon>Fungi</taxon>
        <taxon>Dikarya</taxon>
        <taxon>Basidiomycota</taxon>
        <taxon>Agaricomycotina</taxon>
        <taxon>Agaricomycetes</taxon>
        <taxon>Agaricomycetidae</taxon>
        <taxon>Atheliales</taxon>
        <taxon>Atheliaceae</taxon>
        <taxon>Piloderma</taxon>
    </lineage>
</organism>
<evidence type="ECO:0000313" key="1">
    <source>
        <dbReference type="EMBL" id="KIM81316.1"/>
    </source>
</evidence>
<dbReference type="InParanoid" id="A0A0C3FQ63"/>
<evidence type="ECO:0000313" key="2">
    <source>
        <dbReference type="Proteomes" id="UP000054166"/>
    </source>
</evidence>
<proteinExistence type="predicted"/>
<dbReference type="AlphaFoldDB" id="A0A0C3FQ63"/>
<dbReference type="HOGENOM" id="CLU_2813289_0_0_1"/>
<protein>
    <submittedName>
        <fullName evidence="1">Uncharacterized protein</fullName>
    </submittedName>
</protein>
<reference evidence="1 2" key="1">
    <citation type="submission" date="2014-04" db="EMBL/GenBank/DDBJ databases">
        <authorList>
            <consortium name="DOE Joint Genome Institute"/>
            <person name="Kuo A."/>
            <person name="Tarkka M."/>
            <person name="Buscot F."/>
            <person name="Kohler A."/>
            <person name="Nagy L.G."/>
            <person name="Floudas D."/>
            <person name="Copeland A."/>
            <person name="Barry K.W."/>
            <person name="Cichocki N."/>
            <person name="Veneault-Fourrey C."/>
            <person name="LaButti K."/>
            <person name="Lindquist E.A."/>
            <person name="Lipzen A."/>
            <person name="Lundell T."/>
            <person name="Morin E."/>
            <person name="Murat C."/>
            <person name="Sun H."/>
            <person name="Tunlid A."/>
            <person name="Henrissat B."/>
            <person name="Grigoriev I.V."/>
            <person name="Hibbett D.S."/>
            <person name="Martin F."/>
            <person name="Nordberg H.P."/>
            <person name="Cantor M.N."/>
            <person name="Hua S.X."/>
        </authorList>
    </citation>
    <scope>NUCLEOTIDE SEQUENCE [LARGE SCALE GENOMIC DNA]</scope>
    <source>
        <strain evidence="1 2">F 1598</strain>
    </source>
</reference>
<keyword evidence="2" id="KW-1185">Reference proteome</keyword>
<reference evidence="2" key="2">
    <citation type="submission" date="2015-01" db="EMBL/GenBank/DDBJ databases">
        <title>Evolutionary Origins and Diversification of the Mycorrhizal Mutualists.</title>
        <authorList>
            <consortium name="DOE Joint Genome Institute"/>
            <consortium name="Mycorrhizal Genomics Consortium"/>
            <person name="Kohler A."/>
            <person name="Kuo A."/>
            <person name="Nagy L.G."/>
            <person name="Floudas D."/>
            <person name="Copeland A."/>
            <person name="Barry K.W."/>
            <person name="Cichocki N."/>
            <person name="Veneault-Fourrey C."/>
            <person name="LaButti K."/>
            <person name="Lindquist E.A."/>
            <person name="Lipzen A."/>
            <person name="Lundell T."/>
            <person name="Morin E."/>
            <person name="Murat C."/>
            <person name="Riley R."/>
            <person name="Ohm R."/>
            <person name="Sun H."/>
            <person name="Tunlid A."/>
            <person name="Henrissat B."/>
            <person name="Grigoriev I.V."/>
            <person name="Hibbett D.S."/>
            <person name="Martin F."/>
        </authorList>
    </citation>
    <scope>NUCLEOTIDE SEQUENCE [LARGE SCALE GENOMIC DNA]</scope>
    <source>
        <strain evidence="2">F 1598</strain>
    </source>
</reference>
<accession>A0A0C3FQ63</accession>
<name>A0A0C3FQ63_PILCF</name>
<gene>
    <name evidence="1" type="ORF">PILCRDRAFT_8977</name>
</gene>
<sequence length="67" mass="7239">MPSSTADPPAARLANHPFITSGISTAASASQPAFSYYHREQDNGEFAFLAWPPEDESDREGEVKRAG</sequence>
<dbReference type="Proteomes" id="UP000054166">
    <property type="component" value="Unassembled WGS sequence"/>
</dbReference>
<dbReference type="EMBL" id="KN833000">
    <property type="protein sequence ID" value="KIM81316.1"/>
    <property type="molecule type" value="Genomic_DNA"/>
</dbReference>